<evidence type="ECO:0000256" key="3">
    <source>
        <dbReference type="ARBA" id="ARBA00023125"/>
    </source>
</evidence>
<keyword evidence="3 5" id="KW-0238">DNA-binding</keyword>
<dbReference type="InterPro" id="IPR036388">
    <property type="entry name" value="WH-like_DNA-bd_sf"/>
</dbReference>
<dbReference type="SMART" id="SM00862">
    <property type="entry name" value="Trans_reg_C"/>
    <property type="match status" value="1"/>
</dbReference>
<dbReference type="PANTHER" id="PTHR35807:SF1">
    <property type="entry name" value="TRANSCRIPTIONAL REGULATOR REDD"/>
    <property type="match status" value="1"/>
</dbReference>
<dbReference type="InterPro" id="IPR016032">
    <property type="entry name" value="Sig_transdc_resp-reg_C-effctor"/>
</dbReference>
<dbReference type="InterPro" id="IPR011990">
    <property type="entry name" value="TPR-like_helical_dom_sf"/>
</dbReference>
<evidence type="ECO:0000256" key="1">
    <source>
        <dbReference type="ARBA" id="ARBA00005820"/>
    </source>
</evidence>
<evidence type="ECO:0000256" key="4">
    <source>
        <dbReference type="ARBA" id="ARBA00023163"/>
    </source>
</evidence>
<dbReference type="GO" id="GO:0000160">
    <property type="term" value="P:phosphorelay signal transduction system"/>
    <property type="evidence" value="ECO:0007669"/>
    <property type="project" value="InterPro"/>
</dbReference>
<dbReference type="Gene3D" id="1.25.40.10">
    <property type="entry name" value="Tetratricopeptide repeat domain"/>
    <property type="match status" value="1"/>
</dbReference>
<dbReference type="InterPro" id="IPR001867">
    <property type="entry name" value="OmpR/PhoB-type_DNA-bd"/>
</dbReference>
<comment type="caution">
    <text evidence="7">The sequence shown here is derived from an EMBL/GenBank/DDBJ whole genome shotgun (WGS) entry which is preliminary data.</text>
</comment>
<sequence length="247" mass="27469">MGPVEYWKGGRWHGITSRHCRSALAILLLARGRIVTREQFIDSMWDDEPPSTAAVIVRGAITKLRRWLPDGHRRIATRDPGYQLQLEENELDADRFLSLVEAARRALTEGNPHLARELAEQAMAMRHGPVLADVCAGDALTAESIHLDEYATLAEQVRTQAMLGCGQARWSIPDLRRNLALCPIDEKSAELLMNALIEVGKPAEALVEFDRIRSCLAQDLGVDPGPDLRNLHTRVLNHYLNAASTGE</sequence>
<evidence type="ECO:0000313" key="8">
    <source>
        <dbReference type="Proteomes" id="UP000565579"/>
    </source>
</evidence>
<dbReference type="InterPro" id="IPR005158">
    <property type="entry name" value="BTAD"/>
</dbReference>
<gene>
    <name evidence="7" type="ORF">HD593_000934</name>
</gene>
<dbReference type="Gene3D" id="1.10.10.10">
    <property type="entry name" value="Winged helix-like DNA-binding domain superfamily/Winged helix DNA-binding domain"/>
    <property type="match status" value="1"/>
</dbReference>
<comment type="similarity">
    <text evidence="1">Belongs to the AfsR/DnrI/RedD regulatory family.</text>
</comment>
<evidence type="ECO:0000256" key="5">
    <source>
        <dbReference type="PROSITE-ProRule" id="PRU01091"/>
    </source>
</evidence>
<dbReference type="EMBL" id="JACHMI010000001">
    <property type="protein sequence ID" value="MBB6546139.1"/>
    <property type="molecule type" value="Genomic_DNA"/>
</dbReference>
<keyword evidence="8" id="KW-1185">Reference proteome</keyword>
<dbReference type="RefSeq" id="WP_185100876.1">
    <property type="nucleotide sequence ID" value="NZ_JACHMI010000001.1"/>
</dbReference>
<dbReference type="SUPFAM" id="SSF48452">
    <property type="entry name" value="TPR-like"/>
    <property type="match status" value="1"/>
</dbReference>
<dbReference type="GO" id="GO:0003677">
    <property type="term" value="F:DNA binding"/>
    <property type="evidence" value="ECO:0007669"/>
    <property type="project" value="UniProtKB-UniRule"/>
</dbReference>
<evidence type="ECO:0000256" key="2">
    <source>
        <dbReference type="ARBA" id="ARBA00023015"/>
    </source>
</evidence>
<accession>A0A7X0NMI8</accession>
<protein>
    <submittedName>
        <fullName evidence="7">DNA-binding SARP family transcriptional activator</fullName>
    </submittedName>
</protein>
<evidence type="ECO:0000313" key="7">
    <source>
        <dbReference type="EMBL" id="MBB6546139.1"/>
    </source>
</evidence>
<keyword evidence="4" id="KW-0804">Transcription</keyword>
<name>A0A7X0NMI8_9ACTN</name>
<feature type="DNA-binding region" description="OmpR/PhoB-type" evidence="5">
    <location>
        <begin position="1"/>
        <end position="86"/>
    </location>
</feature>
<evidence type="ECO:0000259" key="6">
    <source>
        <dbReference type="PROSITE" id="PS51755"/>
    </source>
</evidence>
<keyword evidence="2" id="KW-0805">Transcription regulation</keyword>
<feature type="domain" description="OmpR/PhoB-type" evidence="6">
    <location>
        <begin position="1"/>
        <end position="86"/>
    </location>
</feature>
<dbReference type="Proteomes" id="UP000565579">
    <property type="component" value="Unassembled WGS sequence"/>
</dbReference>
<reference evidence="7 8" key="1">
    <citation type="submission" date="2020-08" db="EMBL/GenBank/DDBJ databases">
        <title>Sequencing the genomes of 1000 actinobacteria strains.</title>
        <authorList>
            <person name="Klenk H.-P."/>
        </authorList>
    </citation>
    <scope>NUCLEOTIDE SEQUENCE [LARGE SCALE GENOMIC DNA]</scope>
    <source>
        <strain evidence="7 8">DSM 43768</strain>
    </source>
</reference>
<dbReference type="SMART" id="SM01043">
    <property type="entry name" value="BTAD"/>
    <property type="match status" value="1"/>
</dbReference>
<dbReference type="SUPFAM" id="SSF46894">
    <property type="entry name" value="C-terminal effector domain of the bipartite response regulators"/>
    <property type="match status" value="1"/>
</dbReference>
<dbReference type="AlphaFoldDB" id="A0A7X0NMI8"/>
<dbReference type="Pfam" id="PF00486">
    <property type="entry name" value="Trans_reg_C"/>
    <property type="match status" value="1"/>
</dbReference>
<dbReference type="GO" id="GO:0006355">
    <property type="term" value="P:regulation of DNA-templated transcription"/>
    <property type="evidence" value="ECO:0007669"/>
    <property type="project" value="InterPro"/>
</dbReference>
<dbReference type="PANTHER" id="PTHR35807">
    <property type="entry name" value="TRANSCRIPTIONAL REGULATOR REDD-RELATED"/>
    <property type="match status" value="1"/>
</dbReference>
<organism evidence="7 8">
    <name type="scientific">Nonomuraea rubra</name>
    <dbReference type="NCBI Taxonomy" id="46180"/>
    <lineage>
        <taxon>Bacteria</taxon>
        <taxon>Bacillati</taxon>
        <taxon>Actinomycetota</taxon>
        <taxon>Actinomycetes</taxon>
        <taxon>Streptosporangiales</taxon>
        <taxon>Streptosporangiaceae</taxon>
        <taxon>Nonomuraea</taxon>
    </lineage>
</organism>
<dbReference type="InterPro" id="IPR051677">
    <property type="entry name" value="AfsR-DnrI-RedD_regulator"/>
</dbReference>
<dbReference type="Pfam" id="PF03704">
    <property type="entry name" value="BTAD"/>
    <property type="match status" value="1"/>
</dbReference>
<dbReference type="PROSITE" id="PS51755">
    <property type="entry name" value="OMPR_PHOB"/>
    <property type="match status" value="1"/>
</dbReference>
<dbReference type="CDD" id="cd15831">
    <property type="entry name" value="BTAD"/>
    <property type="match status" value="1"/>
</dbReference>
<proteinExistence type="inferred from homology"/>